<dbReference type="EMBL" id="KZ679009">
    <property type="protein sequence ID" value="PSS21887.1"/>
    <property type="molecule type" value="Genomic_DNA"/>
</dbReference>
<feature type="region of interest" description="Disordered" evidence="4">
    <location>
        <begin position="99"/>
        <end position="134"/>
    </location>
</feature>
<dbReference type="RefSeq" id="XP_024722042.1">
    <property type="nucleotide sequence ID" value="XM_024868040.1"/>
</dbReference>
<sequence length="914" mass="100908">MWSSPFLKGSIKVGEADHRSYQTPADASGPRKRKDAPDSSASSQRGASNGRIKRVKTQMARSILAQNADSALKNGELDLQNFLKSREFEIKSLEDGMKRSKASRTARAFQQVPRDMRRRTASHNVKRVPKRLQRRAKREMIEDNTPTVTAAKRGPRSTRGRIRAETAKRLGILAEKKRARKAASGGETEAAGITTRAARPKIRKDKLNDPPKPKAKFRKRQIHKTWLPTHLWHAKRAKMTEPKKPLWRFAVPITSTEKSYRPTHRAGGVRGAIAWDMSYMSTIGLEGRVEGLEKVLRGLGVTEQGVWEKKGEKWRSGKRSWSGWLSRDSKGQRLQIGPSTIVWCTSEQDAASEAAVDKPKKPMRRLFIRVHPSAFLELWTEVLRLSKLQRPAVHAEDLRFEIGSIEITGPGSTEALLGILHPYQNPEGDISEAHGQAFRSLAGVTNPGSLPSNSLLTFSIMDPRLRYPPRPVSLPQPTDEEANFALLQTLSTWPVDTHLASPALFDRNARFKATRLPSQKSINRRKALAPPGSYPSIVATDPQIPIMLLASRSISGSSSQGTWTLLAPWKCILPIWYGLVHYPLSSGGNPRFGGLDELRQIHFEQGVPWFPADYPGTAAGSAWAADERDKKFAEWDRRPKGKRVEWDSLDLGAGRKGEIGRGWCCDFERIVVGSMPSNDGGKSAETTQDTQKTPDHDTTAGAAGLIKHLPTQEFTSLLSTPHADLPPPSAVAAVRITLVSRGVATPCARIYRLPVPASSQEPSSASSLPTSLRQQWLSLLPAPSKSKPPPNPKSKDLQGRITRIPLNTPLPQRVRLLAQSLLQTPPWPYPAEKKTGEEEEEHPLVPGEEDLVGFVTTGEFNLAEGKGVAMGTVIVAKAVEGLRWGIELGDKAGKLCIVRNAGERIGRLARWEAV</sequence>
<keyword evidence="3" id="KW-0539">Nucleus</keyword>
<feature type="domain" description="Pop1 N-terminal" evidence="5">
    <location>
        <begin position="82"/>
        <end position="287"/>
    </location>
</feature>
<dbReference type="Pfam" id="PF08170">
    <property type="entry name" value="POPLD"/>
    <property type="match status" value="1"/>
</dbReference>
<gene>
    <name evidence="8" type="ORF">M430DRAFT_49079</name>
</gene>
<dbReference type="GO" id="GO:0005655">
    <property type="term" value="C:nucleolar ribonuclease P complex"/>
    <property type="evidence" value="ECO:0007669"/>
    <property type="project" value="InterPro"/>
</dbReference>
<organism evidence="8 9">
    <name type="scientific">Amorphotheca resinae ATCC 22711</name>
    <dbReference type="NCBI Taxonomy" id="857342"/>
    <lineage>
        <taxon>Eukaryota</taxon>
        <taxon>Fungi</taxon>
        <taxon>Dikarya</taxon>
        <taxon>Ascomycota</taxon>
        <taxon>Pezizomycotina</taxon>
        <taxon>Leotiomycetes</taxon>
        <taxon>Helotiales</taxon>
        <taxon>Amorphothecaceae</taxon>
        <taxon>Amorphotheca</taxon>
    </lineage>
</organism>
<dbReference type="GO" id="GO:0001682">
    <property type="term" value="P:tRNA 5'-leader removal"/>
    <property type="evidence" value="ECO:0007669"/>
    <property type="project" value="InterPro"/>
</dbReference>
<dbReference type="Pfam" id="PF22770">
    <property type="entry name" value="POP1_C"/>
    <property type="match status" value="1"/>
</dbReference>
<dbReference type="STRING" id="857342.A0A2T3B558"/>
<dbReference type="InterPro" id="IPR055079">
    <property type="entry name" value="POP1_C"/>
</dbReference>
<feature type="region of interest" description="Disordered" evidence="4">
    <location>
        <begin position="1"/>
        <end position="55"/>
    </location>
</feature>
<feature type="region of interest" description="Disordered" evidence="4">
    <location>
        <begin position="780"/>
        <end position="799"/>
    </location>
</feature>
<evidence type="ECO:0000313" key="9">
    <source>
        <dbReference type="Proteomes" id="UP000241818"/>
    </source>
</evidence>
<evidence type="ECO:0000259" key="5">
    <source>
        <dbReference type="Pfam" id="PF06978"/>
    </source>
</evidence>
<dbReference type="PANTHER" id="PTHR22731">
    <property type="entry name" value="RIBONUCLEASES P/MRP PROTEIN SUBUNIT POP1"/>
    <property type="match status" value="1"/>
</dbReference>
<dbReference type="OrthoDB" id="442863at2759"/>
<reference evidence="8 9" key="1">
    <citation type="journal article" date="2018" name="New Phytol.">
        <title>Comparative genomics and transcriptomics depict ericoid mycorrhizal fungi as versatile saprotrophs and plant mutualists.</title>
        <authorList>
            <person name="Martino E."/>
            <person name="Morin E."/>
            <person name="Grelet G.A."/>
            <person name="Kuo A."/>
            <person name="Kohler A."/>
            <person name="Daghino S."/>
            <person name="Barry K.W."/>
            <person name="Cichocki N."/>
            <person name="Clum A."/>
            <person name="Dockter R.B."/>
            <person name="Hainaut M."/>
            <person name="Kuo R.C."/>
            <person name="LaButti K."/>
            <person name="Lindahl B.D."/>
            <person name="Lindquist E.A."/>
            <person name="Lipzen A."/>
            <person name="Khouja H.R."/>
            <person name="Magnuson J."/>
            <person name="Murat C."/>
            <person name="Ohm R.A."/>
            <person name="Singer S.W."/>
            <person name="Spatafora J.W."/>
            <person name="Wang M."/>
            <person name="Veneault-Fourrey C."/>
            <person name="Henrissat B."/>
            <person name="Grigoriev I.V."/>
            <person name="Martin F.M."/>
            <person name="Perotto S."/>
        </authorList>
    </citation>
    <scope>NUCLEOTIDE SEQUENCE [LARGE SCALE GENOMIC DNA]</scope>
    <source>
        <strain evidence="8 9">ATCC 22711</strain>
    </source>
</reference>
<dbReference type="GeneID" id="36576121"/>
<evidence type="ECO:0000256" key="1">
    <source>
        <dbReference type="ARBA" id="ARBA00004123"/>
    </source>
</evidence>
<evidence type="ECO:0000313" key="8">
    <source>
        <dbReference type="EMBL" id="PSS21887.1"/>
    </source>
</evidence>
<comment type="subcellular location">
    <subcellularLocation>
        <location evidence="1">Nucleus</location>
    </subcellularLocation>
</comment>
<name>A0A2T3B558_AMORE</name>
<feature type="domain" description="POP1 C-terminal" evidence="7">
    <location>
        <begin position="731"/>
        <end position="912"/>
    </location>
</feature>
<feature type="domain" description="POPLD" evidence="6">
    <location>
        <begin position="562"/>
        <end position="667"/>
    </location>
</feature>
<dbReference type="InterPro" id="IPR009723">
    <property type="entry name" value="Pop1_N"/>
</dbReference>
<dbReference type="Proteomes" id="UP000241818">
    <property type="component" value="Unassembled WGS sequence"/>
</dbReference>
<feature type="compositionally biased region" description="Basic residues" evidence="4">
    <location>
        <begin position="116"/>
        <end position="134"/>
    </location>
</feature>
<feature type="region of interest" description="Disordered" evidence="4">
    <location>
        <begin position="675"/>
        <end position="700"/>
    </location>
</feature>
<accession>A0A2T3B558</accession>
<keyword evidence="9" id="KW-1185">Reference proteome</keyword>
<proteinExistence type="predicted"/>
<keyword evidence="2" id="KW-0819">tRNA processing</keyword>
<evidence type="ECO:0008006" key="10">
    <source>
        <dbReference type="Google" id="ProtNLM"/>
    </source>
</evidence>
<evidence type="ECO:0000259" key="7">
    <source>
        <dbReference type="Pfam" id="PF22770"/>
    </source>
</evidence>
<dbReference type="PANTHER" id="PTHR22731:SF3">
    <property type="entry name" value="RIBONUCLEASES P_MRP PROTEIN SUBUNIT POP1"/>
    <property type="match status" value="1"/>
</dbReference>
<evidence type="ECO:0000256" key="4">
    <source>
        <dbReference type="SAM" id="MobiDB-lite"/>
    </source>
</evidence>
<evidence type="ECO:0000256" key="3">
    <source>
        <dbReference type="ARBA" id="ARBA00023242"/>
    </source>
</evidence>
<dbReference type="FunCoup" id="A0A2T3B558">
    <property type="interactions" value="101"/>
</dbReference>
<evidence type="ECO:0000259" key="6">
    <source>
        <dbReference type="Pfam" id="PF08170"/>
    </source>
</evidence>
<dbReference type="InterPro" id="IPR012590">
    <property type="entry name" value="POPLD_dom"/>
</dbReference>
<dbReference type="Pfam" id="PF06978">
    <property type="entry name" value="POP1_N"/>
    <property type="match status" value="1"/>
</dbReference>
<dbReference type="GO" id="GO:0000172">
    <property type="term" value="C:ribonuclease MRP complex"/>
    <property type="evidence" value="ECO:0007669"/>
    <property type="project" value="InterPro"/>
</dbReference>
<dbReference type="AlphaFoldDB" id="A0A2T3B558"/>
<evidence type="ECO:0000256" key="2">
    <source>
        <dbReference type="ARBA" id="ARBA00022694"/>
    </source>
</evidence>
<feature type="region of interest" description="Disordered" evidence="4">
    <location>
        <begin position="177"/>
        <end position="199"/>
    </location>
</feature>
<dbReference type="InParanoid" id="A0A2T3B558"/>
<protein>
    <recommendedName>
        <fullName evidence="10">Pop1 N-terminal domain-containing protein</fullName>
    </recommendedName>
</protein>
<dbReference type="InterPro" id="IPR039182">
    <property type="entry name" value="Pop1"/>
</dbReference>